<dbReference type="AlphaFoldDB" id="B9YC89"/>
<evidence type="ECO:0000313" key="2">
    <source>
        <dbReference type="Proteomes" id="UP000005950"/>
    </source>
</evidence>
<comment type="caution">
    <text evidence="1">The sequence shown here is derived from an EMBL/GenBank/DDBJ whole genome shotgun (WGS) entry which is preliminary data.</text>
</comment>
<sequence length="128" mass="15000">MVQLAEQRVMRMIPAQRVIIAGSAVQRDHRSAEYAAGQNRFKRTLVRDPSGNKYHRSNHAEAGTEKMSVAADRILNIFKPTKHNINSLFNLVIETRSYKYHIILMRNFNYKSWFLPKRLLIPLFIFLL</sequence>
<organism evidence="1 2">
    <name type="scientific">Holdemania filiformis DSM 12042</name>
    <dbReference type="NCBI Taxonomy" id="545696"/>
    <lineage>
        <taxon>Bacteria</taxon>
        <taxon>Bacillati</taxon>
        <taxon>Bacillota</taxon>
        <taxon>Erysipelotrichia</taxon>
        <taxon>Erysipelotrichales</taxon>
        <taxon>Erysipelotrichaceae</taxon>
        <taxon>Holdemania</taxon>
    </lineage>
</organism>
<evidence type="ECO:0000313" key="1">
    <source>
        <dbReference type="EMBL" id="EEF66411.1"/>
    </source>
</evidence>
<reference evidence="1 2" key="2">
    <citation type="submission" date="2009-02" db="EMBL/GenBank/DDBJ databases">
        <title>Draft genome sequence of Holdemania filiformis DSM 12042.</title>
        <authorList>
            <person name="Sudarsanam P."/>
            <person name="Ley R."/>
            <person name="Guruge J."/>
            <person name="Turnbaugh P.J."/>
            <person name="Mahowald M."/>
            <person name="Liep D."/>
            <person name="Gordon J."/>
        </authorList>
    </citation>
    <scope>NUCLEOTIDE SEQUENCE [LARGE SCALE GENOMIC DNA]</scope>
    <source>
        <strain evidence="1 2">DSM 12042</strain>
    </source>
</reference>
<dbReference type="EMBL" id="ACCF01000217">
    <property type="protein sequence ID" value="EEF66411.1"/>
    <property type="molecule type" value="Genomic_DNA"/>
</dbReference>
<gene>
    <name evidence="1" type="ORF">HOLDEFILI_03448</name>
</gene>
<dbReference type="Proteomes" id="UP000005950">
    <property type="component" value="Unassembled WGS sequence"/>
</dbReference>
<name>B9YC89_9FIRM</name>
<proteinExistence type="predicted"/>
<dbReference type="HOGENOM" id="CLU_1956600_0_0_9"/>
<protein>
    <submittedName>
        <fullName evidence="1">Uncharacterized protein</fullName>
    </submittedName>
</protein>
<dbReference type="STRING" id="545696.HOLDEFILI_03448"/>
<reference evidence="1 2" key="1">
    <citation type="submission" date="2008-12" db="EMBL/GenBank/DDBJ databases">
        <authorList>
            <person name="Fulton L."/>
            <person name="Clifton S."/>
            <person name="Fulton B."/>
            <person name="Xu J."/>
            <person name="Minx P."/>
            <person name="Pepin K.H."/>
            <person name="Johnson M."/>
            <person name="Bhonagiri V."/>
            <person name="Nash W.E."/>
            <person name="Mardis E.R."/>
            <person name="Wilson R.K."/>
        </authorList>
    </citation>
    <scope>NUCLEOTIDE SEQUENCE [LARGE SCALE GENOMIC DNA]</scope>
    <source>
        <strain evidence="1 2">DSM 12042</strain>
    </source>
</reference>
<accession>B9YC89</accession>